<dbReference type="Proteomes" id="UP000307173">
    <property type="component" value="Unassembled WGS sequence"/>
</dbReference>
<feature type="compositionally biased region" description="Acidic residues" evidence="3">
    <location>
        <begin position="26"/>
        <end position="42"/>
    </location>
</feature>
<dbReference type="AlphaFoldDB" id="A0A4T0X0B9"/>
<dbReference type="GO" id="GO:0043248">
    <property type="term" value="P:proteasome assembly"/>
    <property type="evidence" value="ECO:0007669"/>
    <property type="project" value="UniProtKB-UniRule"/>
</dbReference>
<dbReference type="Pfam" id="PF05160">
    <property type="entry name" value="DSS1_SEM1"/>
    <property type="match status" value="1"/>
</dbReference>
<dbReference type="GO" id="GO:0000724">
    <property type="term" value="P:double-strand break repair via homologous recombination"/>
    <property type="evidence" value="ECO:0007669"/>
    <property type="project" value="TreeGrafter"/>
</dbReference>
<dbReference type="GO" id="GO:0006406">
    <property type="term" value="P:mRNA export from nucleus"/>
    <property type="evidence" value="ECO:0007669"/>
    <property type="project" value="UniProtKB-UniRule"/>
</dbReference>
<evidence type="ECO:0000313" key="4">
    <source>
        <dbReference type="EMBL" id="TID26249.1"/>
    </source>
</evidence>
<dbReference type="OrthoDB" id="10616669at2759"/>
<dbReference type="SMART" id="SM01385">
    <property type="entry name" value="DSS1_SEM1"/>
    <property type="match status" value="1"/>
</dbReference>
<keyword evidence="5" id="KW-1185">Reference proteome</keyword>
<reference evidence="4 5" key="1">
    <citation type="journal article" date="2019" name="Front. Genet.">
        <title>Whole-Genome Sequencing of the Opportunistic Yeast Pathogen Candida inconspicua Uncovers Its Hybrid Origin.</title>
        <authorList>
            <person name="Mixao V."/>
            <person name="Hansen A.P."/>
            <person name="Saus E."/>
            <person name="Boekhout T."/>
            <person name="Lass-Florl C."/>
            <person name="Gabaldon T."/>
        </authorList>
    </citation>
    <scope>NUCLEOTIDE SEQUENCE [LARGE SCALE GENOMIC DNA]</scope>
    <source>
        <strain evidence="4 5">CBS 180</strain>
    </source>
</reference>
<feature type="region of interest" description="Disordered" evidence="3">
    <location>
        <begin position="24"/>
        <end position="51"/>
    </location>
</feature>
<dbReference type="EMBL" id="SELW01000463">
    <property type="protein sequence ID" value="TID26249.1"/>
    <property type="molecule type" value="Genomic_DNA"/>
</dbReference>
<gene>
    <name evidence="4" type="ORF">CANINC_002781</name>
</gene>
<evidence type="ECO:0000256" key="2">
    <source>
        <dbReference type="RuleBase" id="RU369057"/>
    </source>
</evidence>
<evidence type="ECO:0000256" key="3">
    <source>
        <dbReference type="SAM" id="MobiDB-lite"/>
    </source>
</evidence>
<comment type="similarity">
    <text evidence="1 2">Belongs to the DSS1/SEM1 family.</text>
</comment>
<comment type="subcellular location">
    <subcellularLocation>
        <location evidence="2">Nucleus</location>
    </subcellularLocation>
</comment>
<dbReference type="PANTHER" id="PTHR16771:SF0">
    <property type="entry name" value="26S PROTEASOME COMPLEX SUBUNIT SEM1"/>
    <property type="match status" value="1"/>
</dbReference>
<organism evidence="4 5">
    <name type="scientific">Pichia inconspicua</name>
    <dbReference type="NCBI Taxonomy" id="52247"/>
    <lineage>
        <taxon>Eukaryota</taxon>
        <taxon>Fungi</taxon>
        <taxon>Dikarya</taxon>
        <taxon>Ascomycota</taxon>
        <taxon>Saccharomycotina</taxon>
        <taxon>Pichiomycetes</taxon>
        <taxon>Pichiales</taxon>
        <taxon>Pichiaceae</taxon>
        <taxon>Pichia</taxon>
    </lineage>
</organism>
<keyword evidence="2" id="KW-0539">Nucleus</keyword>
<comment type="caution">
    <text evidence="4">The sequence shown here is derived from an EMBL/GenBank/DDBJ whole genome shotgun (WGS) entry which is preliminary data.</text>
</comment>
<dbReference type="PANTHER" id="PTHR16771">
    <property type="entry name" value="26 PROTEASOME COMPLEX SUBUNIT DSS1"/>
    <property type="match status" value="1"/>
</dbReference>
<proteinExistence type="inferred from homology"/>
<protein>
    <recommendedName>
        <fullName evidence="2">26S proteasome complex subunit SEM1</fullName>
    </recommendedName>
</protein>
<keyword evidence="2" id="KW-0647">Proteasome</keyword>
<sequence>MSTDQSVTQDSSVKEVQDAFIKKLEDDDEFEDFPEDDWEDPEVLGNSNESNLWEKSWEDHDDYKDNFTERLRNELAKSSSQTK</sequence>
<dbReference type="GO" id="GO:0005634">
    <property type="term" value="C:nucleus"/>
    <property type="evidence" value="ECO:0007669"/>
    <property type="project" value="UniProtKB-SubCell"/>
</dbReference>
<evidence type="ECO:0000313" key="5">
    <source>
        <dbReference type="Proteomes" id="UP000307173"/>
    </source>
</evidence>
<evidence type="ECO:0000256" key="1">
    <source>
        <dbReference type="ARBA" id="ARBA00034491"/>
    </source>
</evidence>
<dbReference type="InterPro" id="IPR007834">
    <property type="entry name" value="DSS1_SEM1"/>
</dbReference>
<accession>A0A4T0X0B9</accession>
<name>A0A4T0X0B9_9ASCO</name>
<dbReference type="STRING" id="52247.A0A4T0X0B9"/>
<comment type="function">
    <text evidence="2">Component of the 26S proteasome, a multiprotein complex involved in the ATP-dependent degradation of ubiquitinated proteins.</text>
</comment>
<dbReference type="GO" id="GO:0008541">
    <property type="term" value="C:proteasome regulatory particle, lid subcomplex"/>
    <property type="evidence" value="ECO:0007669"/>
    <property type="project" value="UniProtKB-UniRule"/>
</dbReference>